<dbReference type="GO" id="GO:0016491">
    <property type="term" value="F:oxidoreductase activity"/>
    <property type="evidence" value="ECO:0007669"/>
    <property type="project" value="UniProtKB-KW"/>
</dbReference>
<dbReference type="InterPro" id="IPR036291">
    <property type="entry name" value="NAD(P)-bd_dom_sf"/>
</dbReference>
<accession>A0A9Q4GIA3</accession>
<evidence type="ECO:0000256" key="2">
    <source>
        <dbReference type="ARBA" id="ARBA00023002"/>
    </source>
</evidence>
<dbReference type="Gene3D" id="3.40.50.720">
    <property type="entry name" value="NAD(P)-binding Rossmann-like Domain"/>
    <property type="match status" value="1"/>
</dbReference>
<dbReference type="RefSeq" id="WP_266086460.1">
    <property type="nucleotide sequence ID" value="NZ_RKLV01000003.1"/>
</dbReference>
<dbReference type="PANTHER" id="PTHR43639">
    <property type="entry name" value="OXIDOREDUCTASE, SHORT-CHAIN DEHYDROGENASE/REDUCTASE FAMILY (AFU_ORTHOLOGUE AFUA_5G02870)"/>
    <property type="match status" value="1"/>
</dbReference>
<keyword evidence="4" id="KW-1185">Reference proteome</keyword>
<comment type="similarity">
    <text evidence="1">Belongs to the short-chain dehydrogenases/reductases (SDR) family.</text>
</comment>
<dbReference type="PANTHER" id="PTHR43639:SF1">
    <property type="entry name" value="SHORT-CHAIN DEHYDROGENASE_REDUCTASE FAMILY PROTEIN"/>
    <property type="match status" value="1"/>
</dbReference>
<dbReference type="NCBIfam" id="NF005559">
    <property type="entry name" value="PRK07231.1"/>
    <property type="match status" value="1"/>
</dbReference>
<evidence type="ECO:0000256" key="1">
    <source>
        <dbReference type="ARBA" id="ARBA00006484"/>
    </source>
</evidence>
<proteinExistence type="inferred from homology"/>
<keyword evidence="2" id="KW-0560">Oxidoreductase</keyword>
<reference evidence="3" key="1">
    <citation type="submission" date="2022-09" db="EMBL/GenBank/DDBJ databases">
        <title>Haloadaptaus new haloarchaeum isolated from saline soil.</title>
        <authorList>
            <person name="Duran-Viseras A."/>
            <person name="Sanchez-Porro C."/>
            <person name="Ventosa A."/>
        </authorList>
    </citation>
    <scope>NUCLEOTIDE SEQUENCE</scope>
    <source>
        <strain evidence="3">F3-133</strain>
    </source>
</reference>
<evidence type="ECO:0000313" key="3">
    <source>
        <dbReference type="EMBL" id="MCX2818618.1"/>
    </source>
</evidence>
<evidence type="ECO:0000313" key="4">
    <source>
        <dbReference type="Proteomes" id="UP001149411"/>
    </source>
</evidence>
<gene>
    <name evidence="3" type="ORF">EGH25_04535</name>
</gene>
<dbReference type="FunFam" id="3.40.50.720:FF:000084">
    <property type="entry name" value="Short-chain dehydrogenase reductase"/>
    <property type="match status" value="1"/>
</dbReference>
<dbReference type="AlphaFoldDB" id="A0A9Q4GIA3"/>
<dbReference type="PRINTS" id="PR00080">
    <property type="entry name" value="SDRFAMILY"/>
</dbReference>
<name>A0A9Q4GIA3_9EURY</name>
<dbReference type="CDD" id="cd05233">
    <property type="entry name" value="SDR_c"/>
    <property type="match status" value="1"/>
</dbReference>
<organism evidence="3 4">
    <name type="scientific">Halorutilus salinus</name>
    <dbReference type="NCBI Taxonomy" id="2487751"/>
    <lineage>
        <taxon>Archaea</taxon>
        <taxon>Methanobacteriati</taxon>
        <taxon>Methanobacteriota</taxon>
        <taxon>Stenosarchaea group</taxon>
        <taxon>Halobacteria</taxon>
        <taxon>Halorutilales</taxon>
        <taxon>Halorutilaceae</taxon>
        <taxon>Halorutilus</taxon>
    </lineage>
</organism>
<dbReference type="Pfam" id="PF13561">
    <property type="entry name" value="adh_short_C2"/>
    <property type="match status" value="1"/>
</dbReference>
<protein>
    <submittedName>
        <fullName evidence="3">SDR family NAD(P)-dependent oxidoreductase</fullName>
    </submittedName>
</protein>
<dbReference type="EMBL" id="RKLV01000003">
    <property type="protein sequence ID" value="MCX2818618.1"/>
    <property type="molecule type" value="Genomic_DNA"/>
</dbReference>
<dbReference type="Proteomes" id="UP001149411">
    <property type="component" value="Unassembled WGS sequence"/>
</dbReference>
<dbReference type="InterPro" id="IPR002347">
    <property type="entry name" value="SDR_fam"/>
</dbReference>
<sequence length="264" mass="28544">MVPFSVNNRTAIITGSTRGIGEATARRLAEANASVVVSGRAAEDGKRVADSIRADGGEAVFVRADMREPDDIESLVKAAVDEFGGLDILVNNAGYETETSPEEVDIETWNGIVETDFRAYWLTAKHAYPYLVESDFAAVVNMSSNHSFATQPKKFPYNAVKAGIDGMTRSMAVAWGVDGIRVNSVNPGWTMVGRIEESLTDEELSELERIHPLGRIGTPKDVADAVLYLASDMASFVTGECHVVDGGRTAVLQDDLYLDDHGLE</sequence>
<dbReference type="SUPFAM" id="SSF51735">
    <property type="entry name" value="NAD(P)-binding Rossmann-fold domains"/>
    <property type="match status" value="1"/>
</dbReference>
<dbReference type="PRINTS" id="PR00081">
    <property type="entry name" value="GDHRDH"/>
</dbReference>
<comment type="caution">
    <text evidence="3">The sequence shown here is derived from an EMBL/GenBank/DDBJ whole genome shotgun (WGS) entry which is preliminary data.</text>
</comment>